<dbReference type="Proteomes" id="UP001500889">
    <property type="component" value="Chromosome U"/>
</dbReference>
<evidence type="ECO:0000256" key="1">
    <source>
        <dbReference type="SAM" id="MobiDB-lite"/>
    </source>
</evidence>
<feature type="region of interest" description="Disordered" evidence="1">
    <location>
        <begin position="1"/>
        <end position="21"/>
    </location>
</feature>
<accession>A0AAU9FFF7</accession>
<gene>
    <name evidence="2" type="ORF">DMAD_12040</name>
</gene>
<sequence>MSERSKGDVSSRGVNNNPNATRVVKNSLLSASVTGLSYEDFPNKPQLLPAAPPVVHAPPPAPTPALIAGILNRGKCVTATQQRCDVGYRSRSGPLTCCFPLLIRPASIRC</sequence>
<organism evidence="2 3">
    <name type="scientific">Drosophila madeirensis</name>
    <name type="common">Fruit fly</name>
    <dbReference type="NCBI Taxonomy" id="30013"/>
    <lineage>
        <taxon>Eukaryota</taxon>
        <taxon>Metazoa</taxon>
        <taxon>Ecdysozoa</taxon>
        <taxon>Arthropoda</taxon>
        <taxon>Hexapoda</taxon>
        <taxon>Insecta</taxon>
        <taxon>Pterygota</taxon>
        <taxon>Neoptera</taxon>
        <taxon>Endopterygota</taxon>
        <taxon>Diptera</taxon>
        <taxon>Brachycera</taxon>
        <taxon>Muscomorpha</taxon>
        <taxon>Ephydroidea</taxon>
        <taxon>Drosophilidae</taxon>
        <taxon>Drosophila</taxon>
        <taxon>Sophophora</taxon>
    </lineage>
</organism>
<proteinExistence type="predicted"/>
<evidence type="ECO:0000313" key="2">
    <source>
        <dbReference type="EMBL" id="BFF94402.1"/>
    </source>
</evidence>
<dbReference type="AlphaFoldDB" id="A0AAU9FFF7"/>
<evidence type="ECO:0000313" key="3">
    <source>
        <dbReference type="Proteomes" id="UP001500889"/>
    </source>
</evidence>
<name>A0AAU9FFF7_DROMD</name>
<protein>
    <submittedName>
        <fullName evidence="2">Nascent polypeptide-associated complex subunit alpha muscle-specific form</fullName>
    </submittedName>
</protein>
<reference evidence="2 3" key="1">
    <citation type="submission" date="2024-02" db="EMBL/GenBank/DDBJ databases">
        <title>A chromosome-level genome assembly of Drosophila madeirensis, a fruit fly species endemic to Madeira island.</title>
        <authorList>
            <person name="Tomihara K."/>
            <person name="Llopart A."/>
            <person name="Yamamoto D."/>
        </authorList>
    </citation>
    <scope>NUCLEOTIDE SEQUENCE [LARGE SCALE GENOMIC DNA]</scope>
    <source>
        <strain evidence="2 3">RF1</strain>
    </source>
</reference>
<dbReference type="EMBL" id="AP029264">
    <property type="protein sequence ID" value="BFF94402.1"/>
    <property type="molecule type" value="Genomic_DNA"/>
</dbReference>
<keyword evidence="3" id="KW-1185">Reference proteome</keyword>